<gene>
    <name evidence="1" type="ORF">SAMN04487950_3857</name>
</gene>
<evidence type="ECO:0000313" key="2">
    <source>
        <dbReference type="Proteomes" id="UP000199607"/>
    </source>
</evidence>
<proteinExistence type="predicted"/>
<accession>A0A1I4HUZ7</accession>
<evidence type="ECO:0008006" key="3">
    <source>
        <dbReference type="Google" id="ProtNLM"/>
    </source>
</evidence>
<sequence length="112" mass="12947">MPNSGENPSKRIVIFLSENKDQQFATPQVVEETGLTHAEVATILPQLRERRLVVHEDSCWEITDDTERLSNAYSLHRSIARLDERYGSEEKEMWDEYAPDIEDHPNYDATNG</sequence>
<dbReference type="RefSeq" id="WP_089871556.1">
    <property type="nucleotide sequence ID" value="NZ_FOTC01000006.1"/>
</dbReference>
<dbReference type="Proteomes" id="UP000199607">
    <property type="component" value="Unassembled WGS sequence"/>
</dbReference>
<keyword evidence="2" id="KW-1185">Reference proteome</keyword>
<dbReference type="EMBL" id="FOTC01000006">
    <property type="protein sequence ID" value="SFL45995.1"/>
    <property type="molecule type" value="Genomic_DNA"/>
</dbReference>
<organism evidence="1 2">
    <name type="scientific">Halogranum rubrum</name>
    <dbReference type="NCBI Taxonomy" id="553466"/>
    <lineage>
        <taxon>Archaea</taxon>
        <taxon>Methanobacteriati</taxon>
        <taxon>Methanobacteriota</taxon>
        <taxon>Stenosarchaea group</taxon>
        <taxon>Halobacteria</taxon>
        <taxon>Halobacteriales</taxon>
        <taxon>Haloferacaceae</taxon>
    </lineage>
</organism>
<dbReference type="AlphaFoldDB" id="A0A1I4HUZ7"/>
<reference evidence="2" key="1">
    <citation type="submission" date="2016-10" db="EMBL/GenBank/DDBJ databases">
        <authorList>
            <person name="Varghese N."/>
            <person name="Submissions S."/>
        </authorList>
    </citation>
    <scope>NUCLEOTIDE SEQUENCE [LARGE SCALE GENOMIC DNA]</scope>
    <source>
        <strain evidence="2">CGMCC 1.7738</strain>
    </source>
</reference>
<name>A0A1I4HUZ7_9EURY</name>
<protein>
    <recommendedName>
        <fullName evidence="3">MarR family protein</fullName>
    </recommendedName>
</protein>
<evidence type="ECO:0000313" key="1">
    <source>
        <dbReference type="EMBL" id="SFL45995.1"/>
    </source>
</evidence>
<dbReference type="STRING" id="553466.SAMN04487950_3857"/>